<evidence type="ECO:0000256" key="1">
    <source>
        <dbReference type="ARBA" id="ARBA00009437"/>
    </source>
</evidence>
<dbReference type="Proteomes" id="UP000054608">
    <property type="component" value="Unassembled WGS sequence"/>
</dbReference>
<keyword evidence="3" id="KW-0238">DNA-binding</keyword>
<dbReference type="RefSeq" id="WP_058531903.1">
    <property type="nucleotide sequence ID" value="NZ_CAAAIN010000002.1"/>
</dbReference>
<evidence type="ECO:0000256" key="3">
    <source>
        <dbReference type="ARBA" id="ARBA00023125"/>
    </source>
</evidence>
<dbReference type="PANTHER" id="PTHR30126">
    <property type="entry name" value="HTH-TYPE TRANSCRIPTIONAL REGULATOR"/>
    <property type="match status" value="1"/>
</dbReference>
<dbReference type="InterPro" id="IPR036388">
    <property type="entry name" value="WH-like_DNA-bd_sf"/>
</dbReference>
<dbReference type="SUPFAM" id="SSF53850">
    <property type="entry name" value="Periplasmic binding protein-like II"/>
    <property type="match status" value="1"/>
</dbReference>
<dbReference type="PANTHER" id="PTHR30126:SF88">
    <property type="entry name" value="TRANSCRIPTIONAL REGULATOR-RELATED"/>
    <property type="match status" value="1"/>
</dbReference>
<dbReference type="STRING" id="458.Lrub_1900"/>
<keyword evidence="4" id="KW-0804">Transcription</keyword>
<dbReference type="AlphaFoldDB" id="A0A0W0XRM3"/>
<dbReference type="InterPro" id="IPR000847">
    <property type="entry name" value="LysR_HTH_N"/>
</dbReference>
<comment type="similarity">
    <text evidence="1">Belongs to the LysR transcriptional regulatory family.</text>
</comment>
<dbReference type="SUPFAM" id="SSF46785">
    <property type="entry name" value="Winged helix' DNA-binding domain"/>
    <property type="match status" value="1"/>
</dbReference>
<reference evidence="6 7" key="1">
    <citation type="submission" date="2015-11" db="EMBL/GenBank/DDBJ databases">
        <title>Genomic analysis of 38 Legionella species identifies large and diverse effector repertoires.</title>
        <authorList>
            <person name="Burstein D."/>
            <person name="Amaro F."/>
            <person name="Zusman T."/>
            <person name="Lifshitz Z."/>
            <person name="Cohen O."/>
            <person name="Gilbert J.A."/>
            <person name="Pupko T."/>
            <person name="Shuman H.A."/>
            <person name="Segal G."/>
        </authorList>
    </citation>
    <scope>NUCLEOTIDE SEQUENCE [LARGE SCALE GENOMIC DNA]</scope>
    <source>
        <strain evidence="6 7">WA-270A-C2</strain>
    </source>
</reference>
<dbReference type="Pfam" id="PF00126">
    <property type="entry name" value="HTH_1"/>
    <property type="match status" value="1"/>
</dbReference>
<protein>
    <submittedName>
        <fullName evidence="6">LysR family transporter transcriptional regulator</fullName>
    </submittedName>
</protein>
<evidence type="ECO:0000313" key="7">
    <source>
        <dbReference type="Proteomes" id="UP000054608"/>
    </source>
</evidence>
<accession>A0A0W0XRM3</accession>
<evidence type="ECO:0000256" key="4">
    <source>
        <dbReference type="ARBA" id="ARBA00023163"/>
    </source>
</evidence>
<dbReference type="EMBL" id="LNYT01000020">
    <property type="protein sequence ID" value="KTD46978.1"/>
    <property type="molecule type" value="Genomic_DNA"/>
</dbReference>
<sequence length="303" mass="34268">MAKITLEQWRVLQAVADEGTFAKAGEKLHKSQSSISYTVGKLQDILGICLFDLQGRKAVLTEQGLHILNLSRQLTRAARSLEQSVHQFKSSYEKTLRLAVDEIFPPDRLLQVLKAFGRQNTHTRIILNQGLLSGPSEALEQGEAEMVIVSRIPEGYMGEKLMEINSIPYAHIDSPLHQKNIGLEELCEERYIIVQDSGRHKKRNEGWLGSEFHWKVSSMEMKIQCVAHGIGFSWLPEALVAGRNLPIKPLRLPQDNVRTYPLYLVHHNPQNMGPSARVLTDLFRQYSQSPVTVNSIDSRQGIQ</sequence>
<dbReference type="InterPro" id="IPR005119">
    <property type="entry name" value="LysR_subst-bd"/>
</dbReference>
<dbReference type="PROSITE" id="PS50931">
    <property type="entry name" value="HTH_LYSR"/>
    <property type="match status" value="1"/>
</dbReference>
<dbReference type="GO" id="GO:0003700">
    <property type="term" value="F:DNA-binding transcription factor activity"/>
    <property type="evidence" value="ECO:0007669"/>
    <property type="project" value="InterPro"/>
</dbReference>
<keyword evidence="2" id="KW-0805">Transcription regulation</keyword>
<dbReference type="Gene3D" id="3.40.190.290">
    <property type="match status" value="1"/>
</dbReference>
<dbReference type="Gene3D" id="1.10.10.10">
    <property type="entry name" value="Winged helix-like DNA-binding domain superfamily/Winged helix DNA-binding domain"/>
    <property type="match status" value="1"/>
</dbReference>
<keyword evidence="7" id="KW-1185">Reference proteome</keyword>
<dbReference type="Pfam" id="PF03466">
    <property type="entry name" value="LysR_substrate"/>
    <property type="match status" value="1"/>
</dbReference>
<name>A0A0W0XRM3_9GAMM</name>
<dbReference type="GO" id="GO:0000976">
    <property type="term" value="F:transcription cis-regulatory region binding"/>
    <property type="evidence" value="ECO:0007669"/>
    <property type="project" value="TreeGrafter"/>
</dbReference>
<evidence type="ECO:0000256" key="2">
    <source>
        <dbReference type="ARBA" id="ARBA00023015"/>
    </source>
</evidence>
<dbReference type="InterPro" id="IPR036390">
    <property type="entry name" value="WH_DNA-bd_sf"/>
</dbReference>
<evidence type="ECO:0000313" key="6">
    <source>
        <dbReference type="EMBL" id="KTD46978.1"/>
    </source>
</evidence>
<organism evidence="6 7">
    <name type="scientific">Legionella rubrilucens</name>
    <dbReference type="NCBI Taxonomy" id="458"/>
    <lineage>
        <taxon>Bacteria</taxon>
        <taxon>Pseudomonadati</taxon>
        <taxon>Pseudomonadota</taxon>
        <taxon>Gammaproteobacteria</taxon>
        <taxon>Legionellales</taxon>
        <taxon>Legionellaceae</taxon>
        <taxon>Legionella</taxon>
    </lineage>
</organism>
<proteinExistence type="inferred from homology"/>
<feature type="domain" description="HTH lysR-type" evidence="5">
    <location>
        <begin position="4"/>
        <end position="61"/>
    </location>
</feature>
<evidence type="ECO:0000259" key="5">
    <source>
        <dbReference type="PROSITE" id="PS50931"/>
    </source>
</evidence>
<comment type="caution">
    <text evidence="6">The sequence shown here is derived from an EMBL/GenBank/DDBJ whole genome shotgun (WGS) entry which is preliminary data.</text>
</comment>
<dbReference type="PATRIC" id="fig|458.5.peg.1982"/>
<gene>
    <name evidence="6" type="ORF">Lrub_1900</name>
</gene>
<dbReference type="OrthoDB" id="6988449at2"/>